<dbReference type="AlphaFoldDB" id="A0A913YVF0"/>
<name>A0A913YVF0_EXADI</name>
<dbReference type="SUPFAM" id="SSF56399">
    <property type="entry name" value="ADP-ribosylation"/>
    <property type="match status" value="1"/>
</dbReference>
<evidence type="ECO:0000313" key="1">
    <source>
        <dbReference type="EnsemblMetazoa" id="XP_028519189.1"/>
    </source>
</evidence>
<dbReference type="Gene3D" id="3.90.175.10">
    <property type="entry name" value="Diphtheria Toxin, domain 1"/>
    <property type="match status" value="1"/>
</dbReference>
<dbReference type="RefSeq" id="XP_028519189.1">
    <property type="nucleotide sequence ID" value="XM_028663388.1"/>
</dbReference>
<dbReference type="Pfam" id="PF13151">
    <property type="entry name" value="DUF3990"/>
    <property type="match status" value="1"/>
</dbReference>
<protein>
    <recommendedName>
        <fullName evidence="3">DUF3990 domain-containing protein</fullName>
    </recommendedName>
</protein>
<evidence type="ECO:0008006" key="3">
    <source>
        <dbReference type="Google" id="ProtNLM"/>
    </source>
</evidence>
<dbReference type="OrthoDB" id="2326767at2759"/>
<reference evidence="1" key="1">
    <citation type="submission" date="2022-11" db="UniProtKB">
        <authorList>
            <consortium name="EnsemblMetazoa"/>
        </authorList>
    </citation>
    <scope>IDENTIFICATION</scope>
</reference>
<proteinExistence type="predicted"/>
<dbReference type="KEGG" id="epa:110253136"/>
<evidence type="ECO:0000313" key="2">
    <source>
        <dbReference type="Proteomes" id="UP000887567"/>
    </source>
</evidence>
<accession>A0A913YVF0</accession>
<keyword evidence="2" id="KW-1185">Reference proteome</keyword>
<dbReference type="EnsemblMetazoa" id="XM_028663388.1">
    <property type="protein sequence ID" value="XP_028519189.1"/>
    <property type="gene ID" value="LOC110253136"/>
</dbReference>
<organism evidence="1 2">
    <name type="scientific">Exaiptasia diaphana</name>
    <name type="common">Tropical sea anemone</name>
    <name type="synonym">Aiptasia pulchella</name>
    <dbReference type="NCBI Taxonomy" id="2652724"/>
    <lineage>
        <taxon>Eukaryota</taxon>
        <taxon>Metazoa</taxon>
        <taxon>Cnidaria</taxon>
        <taxon>Anthozoa</taxon>
        <taxon>Hexacorallia</taxon>
        <taxon>Actiniaria</taxon>
        <taxon>Aiptasiidae</taxon>
        <taxon>Exaiptasia</taxon>
    </lineage>
</organism>
<sequence length="391" mass="44765">MSTKNYSTEVYRSQNDSITNYSTGILCRSKNGLESKQVITSTTHQENSFDSIDSFSILGLKSSLRNEVFSHPTNNIEYHLNQHDWILVFLENNYNAIDDDSLRYSLSEELLDKIGFERDCNAVKIILSRSKLVQNHVEPIDIVKGFVVDEFKYNPVLENGCDLATEEFFQEQKAELKVVHFGKTDVLKCEKHKKRFRFKKSERRIYSVGDLFTVYTDDSAIVEEDSLRQEYSVLFHGTDIKSAVDISSGGIDVSMGSQKRDFSDGSGFYLTDDFEHAENWAFSMTQKPVVLIFKIPNSCLENVNILSLSGEERQWKEIVDANRSGILDREMRKTLKDYDGIEGPVSGCYETDSLVDSRQALPNTYQLCITNEDFADKISEYLSTIVVYNRI</sequence>
<dbReference type="GeneID" id="110253136"/>
<dbReference type="InterPro" id="IPR025051">
    <property type="entry name" value="DUF3990"/>
</dbReference>
<dbReference type="Proteomes" id="UP000887567">
    <property type="component" value="Unplaced"/>
</dbReference>